<protein>
    <submittedName>
        <fullName evidence="1">Uncharacterized protein</fullName>
    </submittedName>
</protein>
<gene>
    <name evidence="1" type="ORF">FRX31_031448</name>
</gene>
<dbReference type="AlphaFoldDB" id="A0A7J6V485"/>
<accession>A0A7J6V485</accession>
<dbReference type="EMBL" id="JABWDY010039363">
    <property type="protein sequence ID" value="KAF5178965.1"/>
    <property type="molecule type" value="Genomic_DNA"/>
</dbReference>
<evidence type="ECO:0000313" key="2">
    <source>
        <dbReference type="Proteomes" id="UP000554482"/>
    </source>
</evidence>
<evidence type="ECO:0000313" key="1">
    <source>
        <dbReference type="EMBL" id="KAF5178965.1"/>
    </source>
</evidence>
<proteinExistence type="predicted"/>
<dbReference type="Proteomes" id="UP000554482">
    <property type="component" value="Unassembled WGS sequence"/>
</dbReference>
<keyword evidence="2" id="KW-1185">Reference proteome</keyword>
<name>A0A7J6V485_THATH</name>
<comment type="caution">
    <text evidence="1">The sequence shown here is derived from an EMBL/GenBank/DDBJ whole genome shotgun (WGS) entry which is preliminary data.</text>
</comment>
<sequence>MPDLGNLNLNFQGTYYHGIHANNIHAGNTWKIGEEVEEVDTILSYLRESIPTPRARPNNQGFTFVDQLACDLEKNQYGNIKIDVPKFKRKIYSCLL</sequence>
<organism evidence="1 2">
    <name type="scientific">Thalictrum thalictroides</name>
    <name type="common">Rue-anemone</name>
    <name type="synonym">Anemone thalictroides</name>
    <dbReference type="NCBI Taxonomy" id="46969"/>
    <lineage>
        <taxon>Eukaryota</taxon>
        <taxon>Viridiplantae</taxon>
        <taxon>Streptophyta</taxon>
        <taxon>Embryophyta</taxon>
        <taxon>Tracheophyta</taxon>
        <taxon>Spermatophyta</taxon>
        <taxon>Magnoliopsida</taxon>
        <taxon>Ranunculales</taxon>
        <taxon>Ranunculaceae</taxon>
        <taxon>Thalictroideae</taxon>
        <taxon>Thalictrum</taxon>
    </lineage>
</organism>
<reference evidence="1 2" key="1">
    <citation type="submission" date="2020-06" db="EMBL/GenBank/DDBJ databases">
        <title>Transcriptomic and genomic resources for Thalictrum thalictroides and T. hernandezii: Facilitating candidate gene discovery in an emerging model plant lineage.</title>
        <authorList>
            <person name="Arias T."/>
            <person name="Riano-Pachon D.M."/>
            <person name="Di Stilio V.S."/>
        </authorList>
    </citation>
    <scope>NUCLEOTIDE SEQUENCE [LARGE SCALE GENOMIC DNA]</scope>
    <source>
        <strain evidence="2">cv. WT478/WT964</strain>
        <tissue evidence="1">Leaves</tissue>
    </source>
</reference>